<dbReference type="Proteomes" id="UP000611629">
    <property type="component" value="Unassembled WGS sequence"/>
</dbReference>
<evidence type="ECO:0000313" key="2">
    <source>
        <dbReference type="EMBL" id="NYB74509.1"/>
    </source>
</evidence>
<keyword evidence="3" id="KW-1185">Reference proteome</keyword>
<organism evidence="2 3">
    <name type="scientific">Sedimentibacter hydroxybenzoicus DSM 7310</name>
    <dbReference type="NCBI Taxonomy" id="1123245"/>
    <lineage>
        <taxon>Bacteria</taxon>
        <taxon>Bacillati</taxon>
        <taxon>Bacillota</taxon>
        <taxon>Tissierellia</taxon>
        <taxon>Sedimentibacter</taxon>
    </lineage>
</organism>
<dbReference type="InterPro" id="IPR001173">
    <property type="entry name" value="Glyco_trans_2-like"/>
</dbReference>
<proteinExistence type="predicted"/>
<dbReference type="InterPro" id="IPR029044">
    <property type="entry name" value="Nucleotide-diphossugar_trans"/>
</dbReference>
<dbReference type="Gene3D" id="3.90.550.10">
    <property type="entry name" value="Spore Coat Polysaccharide Biosynthesis Protein SpsA, Chain A"/>
    <property type="match status" value="1"/>
</dbReference>
<gene>
    <name evidence="2" type="ORF">HZF24_10215</name>
</gene>
<dbReference type="AlphaFoldDB" id="A0A974BJU8"/>
<name>A0A974BJU8_SEDHY</name>
<protein>
    <submittedName>
        <fullName evidence="2">Glycosyltransferase family 2 protein</fullName>
    </submittedName>
</protein>
<comment type="caution">
    <text evidence="2">The sequence shown here is derived from an EMBL/GenBank/DDBJ whole genome shotgun (WGS) entry which is preliminary data.</text>
</comment>
<dbReference type="Pfam" id="PF00535">
    <property type="entry name" value="Glycos_transf_2"/>
    <property type="match status" value="1"/>
</dbReference>
<dbReference type="EMBL" id="JACBNQ010000010">
    <property type="protein sequence ID" value="NYB74509.1"/>
    <property type="molecule type" value="Genomic_DNA"/>
</dbReference>
<dbReference type="PANTHER" id="PTHR22916">
    <property type="entry name" value="GLYCOSYLTRANSFERASE"/>
    <property type="match status" value="1"/>
</dbReference>
<dbReference type="GO" id="GO:0016758">
    <property type="term" value="F:hexosyltransferase activity"/>
    <property type="evidence" value="ECO:0007669"/>
    <property type="project" value="UniProtKB-ARBA"/>
</dbReference>
<dbReference type="PANTHER" id="PTHR22916:SF3">
    <property type="entry name" value="UDP-GLCNAC:BETAGAL BETA-1,3-N-ACETYLGLUCOSAMINYLTRANSFERASE-LIKE PROTEIN 1"/>
    <property type="match status" value="1"/>
</dbReference>
<dbReference type="SUPFAM" id="SSF53448">
    <property type="entry name" value="Nucleotide-diphospho-sugar transferases"/>
    <property type="match status" value="1"/>
</dbReference>
<accession>A0A974BJU8</accession>
<feature type="domain" description="Glycosyltransferase 2-like" evidence="1">
    <location>
        <begin position="4"/>
        <end position="148"/>
    </location>
</feature>
<dbReference type="RefSeq" id="WP_179238218.1">
    <property type="nucleotide sequence ID" value="NZ_JACBNQ010000010.1"/>
</dbReference>
<sequence length="320" mass="37966">MNLSIIVPHFNSVSSLKVLIDTIPSIDDIEVIIIDDKSDELHLDSLKRFIKRDKHKNIILYNNTTENKGAGTCRNIGLKNAKGKWVIFADSDDYFIEGFYEIITKYFNSEYEAVFFIPTSKDVESGKQSDRHILYKKIMTSYINDKNIKTELDMRFGIVVPWSKLINTKFLKKYNIEFDQVIASNDIMFSTKVGYYMKSFYVDSQIIYCVTKRRGSLTTKIREDIFNTRRDVFIEYYIFLKSNLEEDKFNILELTGNRYLPLALEYKLGVKKVFDTYLVFKRNNIKINISRFIYLNPIELFKKMLKYYRKNIINKRFMTK</sequence>
<evidence type="ECO:0000259" key="1">
    <source>
        <dbReference type="Pfam" id="PF00535"/>
    </source>
</evidence>
<reference evidence="2" key="1">
    <citation type="submission" date="2020-07" db="EMBL/GenBank/DDBJ databases">
        <title>Genomic analysis of a strain of Sedimentibacter Hydroxybenzoicus DSM7310.</title>
        <authorList>
            <person name="Ma S."/>
        </authorList>
    </citation>
    <scope>NUCLEOTIDE SEQUENCE</scope>
    <source>
        <strain evidence="2">DSM 7310</strain>
    </source>
</reference>
<dbReference type="CDD" id="cd00761">
    <property type="entry name" value="Glyco_tranf_GTA_type"/>
    <property type="match status" value="1"/>
</dbReference>
<evidence type="ECO:0000313" key="3">
    <source>
        <dbReference type="Proteomes" id="UP000611629"/>
    </source>
</evidence>